<dbReference type="PANTHER" id="PTHR24305">
    <property type="entry name" value="CYTOCHROME P450"/>
    <property type="match status" value="1"/>
</dbReference>
<evidence type="ECO:0000256" key="3">
    <source>
        <dbReference type="ARBA" id="ARBA00022617"/>
    </source>
</evidence>
<name>A0A8J2N8G8_9PLEO</name>
<dbReference type="GeneID" id="67020860"/>
<keyword evidence="5 6" id="KW-0408">Iron</keyword>
<evidence type="ECO:0000256" key="4">
    <source>
        <dbReference type="ARBA" id="ARBA00022723"/>
    </source>
</evidence>
<evidence type="ECO:0000313" key="8">
    <source>
        <dbReference type="EMBL" id="CAG5178475.1"/>
    </source>
</evidence>
<dbReference type="Pfam" id="PF00067">
    <property type="entry name" value="p450"/>
    <property type="match status" value="1"/>
</dbReference>
<dbReference type="CDD" id="cd11058">
    <property type="entry name" value="CYP60B-like"/>
    <property type="match status" value="1"/>
</dbReference>
<keyword evidence="4 6" id="KW-0479">Metal-binding</keyword>
<dbReference type="EMBL" id="CAJRGZ010000023">
    <property type="protein sequence ID" value="CAG5178475.1"/>
    <property type="molecule type" value="Genomic_DNA"/>
</dbReference>
<evidence type="ECO:0000256" key="2">
    <source>
        <dbReference type="ARBA" id="ARBA00010617"/>
    </source>
</evidence>
<dbReference type="AlphaFoldDB" id="A0A8J2N8G8"/>
<dbReference type="GO" id="GO:0020037">
    <property type="term" value="F:heme binding"/>
    <property type="evidence" value="ECO:0007669"/>
    <property type="project" value="InterPro"/>
</dbReference>
<keyword evidence="3 6" id="KW-0349">Heme</keyword>
<evidence type="ECO:0000256" key="5">
    <source>
        <dbReference type="ARBA" id="ARBA00023004"/>
    </source>
</evidence>
<reference evidence="8" key="1">
    <citation type="submission" date="2021-05" db="EMBL/GenBank/DDBJ databases">
        <authorList>
            <person name="Stam R."/>
        </authorList>
    </citation>
    <scope>NUCLEOTIDE SEQUENCE</scope>
    <source>
        <strain evidence="8">CS162</strain>
    </source>
</reference>
<keyword evidence="9" id="KW-1185">Reference proteome</keyword>
<dbReference type="PRINTS" id="PR00385">
    <property type="entry name" value="P450"/>
</dbReference>
<evidence type="ECO:0000313" key="9">
    <source>
        <dbReference type="Proteomes" id="UP000676310"/>
    </source>
</evidence>
<dbReference type="Gene3D" id="1.10.630.10">
    <property type="entry name" value="Cytochrome P450"/>
    <property type="match status" value="1"/>
</dbReference>
<dbReference type="SUPFAM" id="SSF48264">
    <property type="entry name" value="Cytochrome P450"/>
    <property type="match status" value="1"/>
</dbReference>
<proteinExistence type="inferred from homology"/>
<dbReference type="PANTHER" id="PTHR24305:SF210">
    <property type="entry name" value="CYTOCHROME P450 MONOOXYGENASE ASQL-RELATED"/>
    <property type="match status" value="1"/>
</dbReference>
<organism evidence="8 9">
    <name type="scientific">Alternaria atra</name>
    <dbReference type="NCBI Taxonomy" id="119953"/>
    <lineage>
        <taxon>Eukaryota</taxon>
        <taxon>Fungi</taxon>
        <taxon>Dikarya</taxon>
        <taxon>Ascomycota</taxon>
        <taxon>Pezizomycotina</taxon>
        <taxon>Dothideomycetes</taxon>
        <taxon>Pleosporomycetidae</taxon>
        <taxon>Pleosporales</taxon>
        <taxon>Pleosporineae</taxon>
        <taxon>Pleosporaceae</taxon>
        <taxon>Alternaria</taxon>
        <taxon>Alternaria sect. Ulocladioides</taxon>
    </lineage>
</organism>
<dbReference type="Proteomes" id="UP000676310">
    <property type="component" value="Unassembled WGS sequence"/>
</dbReference>
<sequence length="495" mass="56071">MSHLQNIIAFGLLSTTVLIVCRVLYNLYLHPLRNYPGPKSWAATRLTWARSMQSGLYHLKLHEFHERYGPVVRVAPDELSYVTAEAWRDIYGNRKIVKNRVWAGQEEEHHPISIVSTDEATHLRNRRALTGAFTEHAIVEHAPVFEGLIGLMIQKLKDASIQGQGNAVTDLTNWMNWLTFDISGALSFGEPFGSVAEGRAHPWVEISCSFGKGIALLASINFFRPLNKLMKLGMPKKIIARMDYHRNLVHEKFMQRLTMENKMKAQDYVGSIMAYNEEKGEVKIPKEEIEANMTVLIFAGSETTSTAMTAILTQLLQSPSALKTLELEIRSAYETEDEITIASVAKLEYLTAIIQEGIRMGPPTAVGLPRVTPNEGARICGQLVPGNTFVSVNQYPTFRSTLNFTNPDTFIPERFLPDSPLASDRLDAFEPFLLGRHKCSGQKLAWTIMRLTLARLIFTFDLQAMEELRDFGEQKTYIFWEKRPLKVLVRLRDGQ</sequence>
<comment type="cofactor">
    <cofactor evidence="1 6">
        <name>heme</name>
        <dbReference type="ChEBI" id="CHEBI:30413"/>
    </cofactor>
</comment>
<feature type="binding site" description="axial binding residue" evidence="6">
    <location>
        <position position="439"/>
    </location>
    <ligand>
        <name>heme</name>
        <dbReference type="ChEBI" id="CHEBI:30413"/>
    </ligand>
    <ligandPart>
        <name>Fe</name>
        <dbReference type="ChEBI" id="CHEBI:18248"/>
    </ligandPart>
</feature>
<dbReference type="GO" id="GO:0004497">
    <property type="term" value="F:monooxygenase activity"/>
    <property type="evidence" value="ECO:0007669"/>
    <property type="project" value="InterPro"/>
</dbReference>
<dbReference type="InterPro" id="IPR001128">
    <property type="entry name" value="Cyt_P450"/>
</dbReference>
<evidence type="ECO:0000256" key="7">
    <source>
        <dbReference type="SAM" id="Phobius"/>
    </source>
</evidence>
<evidence type="ECO:0000256" key="6">
    <source>
        <dbReference type="PIRSR" id="PIRSR602401-1"/>
    </source>
</evidence>
<dbReference type="RefSeq" id="XP_043172287.1">
    <property type="nucleotide sequence ID" value="XM_043316352.1"/>
</dbReference>
<dbReference type="InterPro" id="IPR050121">
    <property type="entry name" value="Cytochrome_P450_monoxygenase"/>
</dbReference>
<dbReference type="OrthoDB" id="1470350at2759"/>
<dbReference type="InterPro" id="IPR036396">
    <property type="entry name" value="Cyt_P450_sf"/>
</dbReference>
<comment type="caution">
    <text evidence="8">The sequence shown here is derived from an EMBL/GenBank/DDBJ whole genome shotgun (WGS) entry which is preliminary data.</text>
</comment>
<evidence type="ECO:0000256" key="1">
    <source>
        <dbReference type="ARBA" id="ARBA00001971"/>
    </source>
</evidence>
<feature type="transmembrane region" description="Helical" evidence="7">
    <location>
        <begin position="7"/>
        <end position="28"/>
    </location>
</feature>
<accession>A0A8J2N8G8</accession>
<dbReference type="GO" id="GO:0005506">
    <property type="term" value="F:iron ion binding"/>
    <property type="evidence" value="ECO:0007669"/>
    <property type="project" value="InterPro"/>
</dbReference>
<keyword evidence="7" id="KW-0812">Transmembrane</keyword>
<evidence type="ECO:0008006" key="10">
    <source>
        <dbReference type="Google" id="ProtNLM"/>
    </source>
</evidence>
<keyword evidence="7" id="KW-1133">Transmembrane helix</keyword>
<keyword evidence="7" id="KW-0472">Membrane</keyword>
<dbReference type="PRINTS" id="PR00463">
    <property type="entry name" value="EP450I"/>
</dbReference>
<dbReference type="GO" id="GO:0016705">
    <property type="term" value="F:oxidoreductase activity, acting on paired donors, with incorporation or reduction of molecular oxygen"/>
    <property type="evidence" value="ECO:0007669"/>
    <property type="project" value="InterPro"/>
</dbReference>
<gene>
    <name evidence="8" type="ORF">ALTATR162_LOCUS8719</name>
</gene>
<protein>
    <recommendedName>
        <fullName evidence="10">Cytochrome P450 monooxygenase</fullName>
    </recommendedName>
</protein>
<dbReference type="InterPro" id="IPR002401">
    <property type="entry name" value="Cyt_P450_E_grp-I"/>
</dbReference>
<comment type="similarity">
    <text evidence="2">Belongs to the cytochrome P450 family.</text>
</comment>